<evidence type="ECO:0000313" key="1">
    <source>
        <dbReference type="EMBL" id="BBE16236.1"/>
    </source>
</evidence>
<dbReference type="RefSeq" id="WP_318349328.1">
    <property type="nucleotide sequence ID" value="NZ_AP018694.1"/>
</dbReference>
<sequence length="420" mass="48610">MRYIVFLSIWFISFIPFGVNAQESHKALDQKLNKMGFENIRSYSLDNRIFIALENNIYRWEIDAIVTALDTIVAYSNPESQISLYVLKNDIPQLEIRVPARLWLQYRSGKITKSKLLDALQVDCSIDEDWKSLKRGVGLNSNVNKIDLVIYLQFAIQNRLLTQLYEIQFNIAPAVEVSLWKGMLFTGQIIFPLKNDLEVLDIKENVDYKSRNFLYASHEGDYIRLGFMTISQDIRLPHQWFANLTLGNFNAHRYGMNGQVDHFFKGNQWSIAANAGLTGSSHFLQGQWVTSPINTFTWRLTSGYFYPRFNLQLDLSYGSFLNNDKGFRADCGRHFGSTTIGFYAMHTGSDFNGGFKFTIPFPTAKRTRKHTLRITTPKYFDSDYNAGYAVYYGKDYETRPNENQTEHFNNPVFIKSQLTK</sequence>
<dbReference type="Pfam" id="PF06082">
    <property type="entry name" value="YjbH"/>
    <property type="match status" value="1"/>
</dbReference>
<protein>
    <submittedName>
        <fullName evidence="1">Uncharacterized protein</fullName>
    </submittedName>
</protein>
<dbReference type="AlphaFoldDB" id="A0A5K7S3X8"/>
<dbReference type="EMBL" id="AP018694">
    <property type="protein sequence ID" value="BBE16236.1"/>
    <property type="molecule type" value="Genomic_DNA"/>
</dbReference>
<dbReference type="Proteomes" id="UP001193389">
    <property type="component" value="Chromosome"/>
</dbReference>
<dbReference type="InterPro" id="IPR010344">
    <property type="entry name" value="YbjH"/>
</dbReference>
<name>A0A5K7S3X8_9BACT</name>
<reference evidence="1" key="1">
    <citation type="journal article" date="2020" name="Int. J. Syst. Evol. Microbiol.">
        <title>Aquipluma nitroreducens gen. nov. sp. nov., a novel facultatively anaerobic bacterium isolated from a freshwater lake.</title>
        <authorList>
            <person name="Watanabe M."/>
            <person name="Kojima H."/>
            <person name="Fukui M."/>
        </authorList>
    </citation>
    <scope>NUCLEOTIDE SEQUENCE</scope>
    <source>
        <strain evidence="1">MeG22</strain>
    </source>
</reference>
<accession>A0A5K7S3X8</accession>
<proteinExistence type="predicted"/>
<dbReference type="KEGG" id="anf:AQPE_0373"/>
<gene>
    <name evidence="1" type="ORF">AQPE_0373</name>
</gene>
<keyword evidence="2" id="KW-1185">Reference proteome</keyword>
<organism evidence="1 2">
    <name type="scientific">Aquipluma nitroreducens</name>
    <dbReference type="NCBI Taxonomy" id="2010828"/>
    <lineage>
        <taxon>Bacteria</taxon>
        <taxon>Pseudomonadati</taxon>
        <taxon>Bacteroidota</taxon>
        <taxon>Bacteroidia</taxon>
        <taxon>Marinilabiliales</taxon>
        <taxon>Prolixibacteraceae</taxon>
        <taxon>Aquipluma</taxon>
    </lineage>
</organism>
<evidence type="ECO:0000313" key="2">
    <source>
        <dbReference type="Proteomes" id="UP001193389"/>
    </source>
</evidence>